<organism evidence="11 12">
    <name type="scientific">Paenibacillus albidus</name>
    <dbReference type="NCBI Taxonomy" id="2041023"/>
    <lineage>
        <taxon>Bacteria</taxon>
        <taxon>Bacillati</taxon>
        <taxon>Bacillota</taxon>
        <taxon>Bacilli</taxon>
        <taxon>Bacillales</taxon>
        <taxon>Paenibacillaceae</taxon>
        <taxon>Paenibacillus</taxon>
    </lineage>
</organism>
<comment type="similarity">
    <text evidence="2">Belongs to the MscS (TC 1.A.23) family.</text>
</comment>
<feature type="compositionally biased region" description="Basic and acidic residues" evidence="7">
    <location>
        <begin position="291"/>
        <end position="305"/>
    </location>
</feature>
<dbReference type="Gene3D" id="3.30.70.100">
    <property type="match status" value="1"/>
</dbReference>
<dbReference type="SUPFAM" id="SSF82861">
    <property type="entry name" value="Mechanosensitive channel protein MscS (YggB), transmembrane region"/>
    <property type="match status" value="1"/>
</dbReference>
<comment type="subcellular location">
    <subcellularLocation>
        <location evidence="1">Cell membrane</location>
        <topology evidence="1">Multi-pass membrane protein</topology>
    </subcellularLocation>
</comment>
<dbReference type="RefSeq" id="WP_189028969.1">
    <property type="nucleotide sequence ID" value="NZ_BMKR01000023.1"/>
</dbReference>
<dbReference type="FunFam" id="1.10.287.1260:FF:000005">
    <property type="entry name" value="Mechanosensitive ion channel family protein"/>
    <property type="match status" value="1"/>
</dbReference>
<name>A0A917FQU7_9BACL</name>
<dbReference type="SUPFAM" id="SSF50182">
    <property type="entry name" value="Sm-like ribonucleoproteins"/>
    <property type="match status" value="1"/>
</dbReference>
<evidence type="ECO:0008006" key="13">
    <source>
        <dbReference type="Google" id="ProtNLM"/>
    </source>
</evidence>
<dbReference type="GO" id="GO:0005886">
    <property type="term" value="C:plasma membrane"/>
    <property type="evidence" value="ECO:0007669"/>
    <property type="project" value="UniProtKB-SubCell"/>
</dbReference>
<accession>A0A917FQU7</accession>
<dbReference type="Gene3D" id="2.30.30.60">
    <property type="match status" value="1"/>
</dbReference>
<feature type="transmembrane region" description="Helical" evidence="8">
    <location>
        <begin position="114"/>
        <end position="136"/>
    </location>
</feature>
<feature type="transmembrane region" description="Helical" evidence="8">
    <location>
        <begin position="39"/>
        <end position="61"/>
    </location>
</feature>
<dbReference type="EMBL" id="BMKR01000023">
    <property type="protein sequence ID" value="GGF95336.1"/>
    <property type="molecule type" value="Genomic_DNA"/>
</dbReference>
<dbReference type="InterPro" id="IPR011014">
    <property type="entry name" value="MscS_channel_TM-2"/>
</dbReference>
<reference evidence="11" key="1">
    <citation type="journal article" date="2014" name="Int. J. Syst. Evol. Microbiol.">
        <title>Complete genome sequence of Corynebacterium casei LMG S-19264T (=DSM 44701T), isolated from a smear-ripened cheese.</title>
        <authorList>
            <consortium name="US DOE Joint Genome Institute (JGI-PGF)"/>
            <person name="Walter F."/>
            <person name="Albersmeier A."/>
            <person name="Kalinowski J."/>
            <person name="Ruckert C."/>
        </authorList>
    </citation>
    <scope>NUCLEOTIDE SEQUENCE</scope>
    <source>
        <strain evidence="11">CGMCC 1.16134</strain>
    </source>
</reference>
<protein>
    <recommendedName>
        <fullName evidence="13">Mechanosensitive ion channel family protein</fullName>
    </recommendedName>
</protein>
<evidence type="ECO:0000313" key="11">
    <source>
        <dbReference type="EMBL" id="GGF95336.1"/>
    </source>
</evidence>
<evidence type="ECO:0000256" key="1">
    <source>
        <dbReference type="ARBA" id="ARBA00004651"/>
    </source>
</evidence>
<dbReference type="GO" id="GO:0008381">
    <property type="term" value="F:mechanosensitive monoatomic ion channel activity"/>
    <property type="evidence" value="ECO:0007669"/>
    <property type="project" value="InterPro"/>
</dbReference>
<feature type="domain" description="Mechanosensitive ion channel MscS" evidence="9">
    <location>
        <begin position="135"/>
        <end position="198"/>
    </location>
</feature>
<keyword evidence="12" id="KW-1185">Reference proteome</keyword>
<evidence type="ECO:0000256" key="4">
    <source>
        <dbReference type="ARBA" id="ARBA00022692"/>
    </source>
</evidence>
<evidence type="ECO:0000256" key="2">
    <source>
        <dbReference type="ARBA" id="ARBA00008017"/>
    </source>
</evidence>
<keyword evidence="3" id="KW-1003">Cell membrane</keyword>
<dbReference type="InterPro" id="IPR049142">
    <property type="entry name" value="MS_channel_1st"/>
</dbReference>
<evidence type="ECO:0000259" key="9">
    <source>
        <dbReference type="Pfam" id="PF00924"/>
    </source>
</evidence>
<evidence type="ECO:0000256" key="7">
    <source>
        <dbReference type="SAM" id="MobiDB-lite"/>
    </source>
</evidence>
<dbReference type="Gene3D" id="1.10.287.1260">
    <property type="match status" value="1"/>
</dbReference>
<dbReference type="PANTHER" id="PTHR30460">
    <property type="entry name" value="MODERATE CONDUCTANCE MECHANOSENSITIVE CHANNEL YBIO"/>
    <property type="match status" value="1"/>
</dbReference>
<feature type="region of interest" description="Disordered" evidence="7">
    <location>
        <begin position="289"/>
        <end position="348"/>
    </location>
</feature>
<keyword evidence="4 8" id="KW-0812">Transmembrane</keyword>
<evidence type="ECO:0000313" key="12">
    <source>
        <dbReference type="Proteomes" id="UP000637643"/>
    </source>
</evidence>
<dbReference type="InterPro" id="IPR006685">
    <property type="entry name" value="MscS_channel_2nd"/>
</dbReference>
<dbReference type="Pfam" id="PF21088">
    <property type="entry name" value="MS_channel_1st"/>
    <property type="match status" value="1"/>
</dbReference>
<feature type="compositionally biased region" description="Basic and acidic residues" evidence="7">
    <location>
        <begin position="339"/>
        <end position="348"/>
    </location>
</feature>
<dbReference type="Pfam" id="PF00924">
    <property type="entry name" value="MS_channel_2nd"/>
    <property type="match status" value="1"/>
</dbReference>
<dbReference type="PANTHER" id="PTHR30460:SF0">
    <property type="entry name" value="MODERATE CONDUCTANCE MECHANOSENSITIVE CHANNEL YBIO"/>
    <property type="match status" value="1"/>
</dbReference>
<dbReference type="InterPro" id="IPR045276">
    <property type="entry name" value="YbiO_bact"/>
</dbReference>
<dbReference type="AlphaFoldDB" id="A0A917FQU7"/>
<dbReference type="InterPro" id="IPR010920">
    <property type="entry name" value="LSM_dom_sf"/>
</dbReference>
<feature type="compositionally biased region" description="Basic and acidic residues" evidence="7">
    <location>
        <begin position="313"/>
        <end position="324"/>
    </location>
</feature>
<evidence type="ECO:0000256" key="3">
    <source>
        <dbReference type="ARBA" id="ARBA00022475"/>
    </source>
</evidence>
<dbReference type="Proteomes" id="UP000637643">
    <property type="component" value="Unassembled WGS sequence"/>
</dbReference>
<dbReference type="InterPro" id="IPR023408">
    <property type="entry name" value="MscS_beta-dom_sf"/>
</dbReference>
<evidence type="ECO:0000259" key="10">
    <source>
        <dbReference type="Pfam" id="PF21088"/>
    </source>
</evidence>
<keyword evidence="6 8" id="KW-0472">Membrane</keyword>
<feature type="domain" description="Mechanosensitive ion channel transmembrane helices 2/3" evidence="10">
    <location>
        <begin position="92"/>
        <end position="133"/>
    </location>
</feature>
<evidence type="ECO:0000256" key="8">
    <source>
        <dbReference type="SAM" id="Phobius"/>
    </source>
</evidence>
<proteinExistence type="inferred from homology"/>
<feature type="transmembrane region" description="Helical" evidence="8">
    <location>
        <begin position="89"/>
        <end position="108"/>
    </location>
</feature>
<comment type="caution">
    <text evidence="11">The sequence shown here is derived from an EMBL/GenBank/DDBJ whole genome shotgun (WGS) entry which is preliminary data.</text>
</comment>
<reference evidence="11" key="2">
    <citation type="submission" date="2020-09" db="EMBL/GenBank/DDBJ databases">
        <authorList>
            <person name="Sun Q."/>
            <person name="Zhou Y."/>
        </authorList>
    </citation>
    <scope>NUCLEOTIDE SEQUENCE</scope>
    <source>
        <strain evidence="11">CGMCC 1.16134</strain>
    </source>
</reference>
<gene>
    <name evidence="11" type="ORF">GCM10010912_45360</name>
</gene>
<sequence>MKDWYLDVATDPQKVLKQALGFRDKIWQWFTDIDMWMNVLFAGLRLLIIFILTRIIIKVVYNVIDRSLQRKTGGRMLSNTRRFTTVGELLKNVVTVICNFVMILLVLSEFHFDLAPLLAGAGVLGLAIGFGAQSLVKDVITGFFIILEDQFAVGDVIQTGTFKGTVELIGLRTTRLLSHTGEVFIIPNGSILNVTNYSIANALAVVDVPVKMERSLESTLGLIAEALKGIEERSESVLAYPNVLGVQSMSTAEYVVRVAASCQPNAREAAERQIQNDIKQALEKQSAQEAARAEQEAREAAEAEARAAATMRAAEDRLEADGTRDASSAPSRQVAAAQEEERGKNSGT</sequence>
<evidence type="ECO:0000256" key="6">
    <source>
        <dbReference type="ARBA" id="ARBA00023136"/>
    </source>
</evidence>
<keyword evidence="5 8" id="KW-1133">Transmembrane helix</keyword>
<evidence type="ECO:0000256" key="5">
    <source>
        <dbReference type="ARBA" id="ARBA00022989"/>
    </source>
</evidence>